<evidence type="ECO:0000256" key="7">
    <source>
        <dbReference type="PROSITE-ProRule" id="PRU10141"/>
    </source>
</evidence>
<evidence type="ECO:0000256" key="3">
    <source>
        <dbReference type="ARBA" id="ARBA00022741"/>
    </source>
</evidence>
<feature type="compositionally biased region" description="Basic and acidic residues" evidence="8">
    <location>
        <begin position="885"/>
        <end position="905"/>
    </location>
</feature>
<evidence type="ECO:0008006" key="14">
    <source>
        <dbReference type="Google" id="ProtNLM"/>
    </source>
</evidence>
<feature type="compositionally biased region" description="Basic and acidic residues" evidence="8">
    <location>
        <begin position="934"/>
        <end position="948"/>
    </location>
</feature>
<feature type="compositionally biased region" description="Low complexity" evidence="8">
    <location>
        <begin position="443"/>
        <end position="461"/>
    </location>
</feature>
<keyword evidence="13" id="KW-1185">Reference proteome</keyword>
<feature type="compositionally biased region" description="Polar residues" evidence="8">
    <location>
        <begin position="1721"/>
        <end position="1758"/>
    </location>
</feature>
<feature type="compositionally biased region" description="Basic and acidic residues" evidence="8">
    <location>
        <begin position="407"/>
        <end position="420"/>
    </location>
</feature>
<evidence type="ECO:0000259" key="11">
    <source>
        <dbReference type="PROSITE" id="PS50081"/>
    </source>
</evidence>
<dbReference type="InterPro" id="IPR046349">
    <property type="entry name" value="C1-like_sf"/>
</dbReference>
<feature type="compositionally biased region" description="Polar residues" evidence="8">
    <location>
        <begin position="163"/>
        <end position="179"/>
    </location>
</feature>
<dbReference type="InterPro" id="IPR001715">
    <property type="entry name" value="CH_dom"/>
</dbReference>
<evidence type="ECO:0000256" key="2">
    <source>
        <dbReference type="ARBA" id="ARBA00022723"/>
    </source>
</evidence>
<gene>
    <name evidence="12" type="ORF">FIBRA_03884</name>
</gene>
<feature type="compositionally biased region" description="Low complexity" evidence="8">
    <location>
        <begin position="1644"/>
        <end position="1653"/>
    </location>
</feature>
<feature type="region of interest" description="Disordered" evidence="8">
    <location>
        <begin position="662"/>
        <end position="783"/>
    </location>
</feature>
<dbReference type="InterPro" id="IPR002219">
    <property type="entry name" value="PKC_DAG/PE"/>
</dbReference>
<feature type="compositionally biased region" description="Low complexity" evidence="8">
    <location>
        <begin position="1683"/>
        <end position="1697"/>
    </location>
</feature>
<dbReference type="InterPro" id="IPR008271">
    <property type="entry name" value="Ser/Thr_kinase_AS"/>
</dbReference>
<feature type="region of interest" description="Disordered" evidence="8">
    <location>
        <begin position="15"/>
        <end position="473"/>
    </location>
</feature>
<feature type="compositionally biased region" description="Polar residues" evidence="8">
    <location>
        <begin position="64"/>
        <end position="74"/>
    </location>
</feature>
<feature type="compositionally biased region" description="Basic and acidic residues" evidence="8">
    <location>
        <begin position="276"/>
        <end position="286"/>
    </location>
</feature>
<dbReference type="SMART" id="SM00033">
    <property type="entry name" value="CH"/>
    <property type="match status" value="1"/>
</dbReference>
<dbReference type="SMART" id="SM00109">
    <property type="entry name" value="C1"/>
    <property type="match status" value="1"/>
</dbReference>
<dbReference type="GO" id="GO:0000165">
    <property type="term" value="P:MAPK cascade"/>
    <property type="evidence" value="ECO:0007669"/>
    <property type="project" value="UniProtKB-ARBA"/>
</dbReference>
<dbReference type="RefSeq" id="XP_012181099.1">
    <property type="nucleotide sequence ID" value="XM_012325709.1"/>
</dbReference>
<dbReference type="GO" id="GO:0004672">
    <property type="term" value="F:protein kinase activity"/>
    <property type="evidence" value="ECO:0007669"/>
    <property type="project" value="InterPro"/>
</dbReference>
<evidence type="ECO:0000313" key="13">
    <source>
        <dbReference type="Proteomes" id="UP000006352"/>
    </source>
</evidence>
<dbReference type="InterPro" id="IPR000719">
    <property type="entry name" value="Prot_kinase_dom"/>
</dbReference>
<dbReference type="CDD" id="cd06627">
    <property type="entry name" value="STKc_Cdc7_like"/>
    <property type="match status" value="1"/>
</dbReference>
<dbReference type="CDD" id="cd00014">
    <property type="entry name" value="CH_SF"/>
    <property type="match status" value="1"/>
</dbReference>
<feature type="compositionally biased region" description="Polar residues" evidence="8">
    <location>
        <begin position="1767"/>
        <end position="1777"/>
    </location>
</feature>
<dbReference type="PANTHER" id="PTHR48016:SF56">
    <property type="entry name" value="MAPKK KINASE"/>
    <property type="match status" value="1"/>
</dbReference>
<dbReference type="Gene3D" id="3.30.60.20">
    <property type="match status" value="1"/>
</dbReference>
<feature type="domain" description="Phorbol-ester/DAG-type" evidence="11">
    <location>
        <begin position="1543"/>
        <end position="1590"/>
    </location>
</feature>
<dbReference type="SUPFAM" id="SSF47576">
    <property type="entry name" value="Calponin-homology domain, CH-domain"/>
    <property type="match status" value="1"/>
</dbReference>
<protein>
    <recommendedName>
        <fullName evidence="14">Protein kinase domain-containing protein</fullName>
    </recommendedName>
</protein>
<dbReference type="SUPFAM" id="SSF56112">
    <property type="entry name" value="Protein kinase-like (PK-like)"/>
    <property type="match status" value="1"/>
</dbReference>
<evidence type="ECO:0000313" key="12">
    <source>
        <dbReference type="EMBL" id="CCM01816.1"/>
    </source>
</evidence>
<organism evidence="12 13">
    <name type="scientific">Fibroporia radiculosa</name>
    <dbReference type="NCBI Taxonomy" id="599839"/>
    <lineage>
        <taxon>Eukaryota</taxon>
        <taxon>Fungi</taxon>
        <taxon>Dikarya</taxon>
        <taxon>Basidiomycota</taxon>
        <taxon>Agaricomycotina</taxon>
        <taxon>Agaricomycetes</taxon>
        <taxon>Polyporales</taxon>
        <taxon>Fibroporiaceae</taxon>
        <taxon>Fibroporia</taxon>
    </lineage>
</organism>
<feature type="region of interest" description="Disordered" evidence="8">
    <location>
        <begin position="1674"/>
        <end position="1817"/>
    </location>
</feature>
<feature type="region of interest" description="Disordered" evidence="8">
    <location>
        <begin position="884"/>
        <end position="1164"/>
    </location>
</feature>
<accession>J4I9V4</accession>
<evidence type="ECO:0000259" key="10">
    <source>
        <dbReference type="PROSITE" id="PS50021"/>
    </source>
</evidence>
<evidence type="ECO:0000256" key="4">
    <source>
        <dbReference type="ARBA" id="ARBA00022777"/>
    </source>
</evidence>
<dbReference type="GeneID" id="24096727"/>
<dbReference type="PROSITE" id="PS00108">
    <property type="entry name" value="PROTEIN_KINASE_ST"/>
    <property type="match status" value="1"/>
</dbReference>
<dbReference type="InterPro" id="IPR036872">
    <property type="entry name" value="CH_dom_sf"/>
</dbReference>
<dbReference type="InParanoid" id="J4I9V4"/>
<feature type="compositionally biased region" description="Low complexity" evidence="8">
    <location>
        <begin position="329"/>
        <end position="364"/>
    </location>
</feature>
<feature type="compositionally biased region" description="Basic residues" evidence="8">
    <location>
        <begin position="1059"/>
        <end position="1072"/>
    </location>
</feature>
<reference evidence="12 13" key="1">
    <citation type="journal article" date="2012" name="Appl. Environ. Microbiol.">
        <title>Short-read sequencing for genomic analysis of the brown rot fungus Fibroporia radiculosa.</title>
        <authorList>
            <person name="Tang J.D."/>
            <person name="Perkins A.D."/>
            <person name="Sonstegard T.S."/>
            <person name="Schroeder S.G."/>
            <person name="Burgess S.C."/>
            <person name="Diehl S.V."/>
        </authorList>
    </citation>
    <scope>NUCLEOTIDE SEQUENCE [LARGE SCALE GENOMIC DNA]</scope>
    <source>
        <strain evidence="12 13">TFFH 294</strain>
    </source>
</reference>
<evidence type="ECO:0000256" key="1">
    <source>
        <dbReference type="ARBA" id="ARBA00022679"/>
    </source>
</evidence>
<dbReference type="GO" id="GO:0046872">
    <property type="term" value="F:metal ion binding"/>
    <property type="evidence" value="ECO:0007669"/>
    <property type="project" value="UniProtKB-KW"/>
</dbReference>
<keyword evidence="3 7" id="KW-0547">Nucleotide-binding</keyword>
<dbReference type="GO" id="GO:0005524">
    <property type="term" value="F:ATP binding"/>
    <property type="evidence" value="ECO:0007669"/>
    <property type="project" value="UniProtKB-UniRule"/>
</dbReference>
<evidence type="ECO:0000256" key="6">
    <source>
        <dbReference type="ARBA" id="ARBA00022840"/>
    </source>
</evidence>
<dbReference type="SMART" id="SM00220">
    <property type="entry name" value="S_TKc"/>
    <property type="match status" value="1"/>
</dbReference>
<dbReference type="Proteomes" id="UP000006352">
    <property type="component" value="Unassembled WGS sequence"/>
</dbReference>
<dbReference type="PROSITE" id="PS00479">
    <property type="entry name" value="ZF_DAG_PE_1"/>
    <property type="match status" value="1"/>
</dbReference>
<feature type="compositionally biased region" description="Basic and acidic residues" evidence="8">
    <location>
        <begin position="1512"/>
        <end position="1523"/>
    </location>
</feature>
<feature type="compositionally biased region" description="Low complexity" evidence="8">
    <location>
        <begin position="32"/>
        <end position="49"/>
    </location>
</feature>
<dbReference type="STRING" id="599839.J4I9V4"/>
<feature type="domain" description="Calponin-homology (CH)" evidence="10">
    <location>
        <begin position="550"/>
        <end position="660"/>
    </location>
</feature>
<feature type="compositionally biased region" description="Low complexity" evidence="8">
    <location>
        <begin position="301"/>
        <end position="318"/>
    </location>
</feature>
<keyword evidence="1" id="KW-0808">Transferase</keyword>
<keyword evidence="5" id="KW-0862">Zinc</keyword>
<dbReference type="EMBL" id="HE797050">
    <property type="protein sequence ID" value="CCM01816.1"/>
    <property type="molecule type" value="Genomic_DNA"/>
</dbReference>
<feature type="compositionally biased region" description="Pro residues" evidence="8">
    <location>
        <begin position="319"/>
        <end position="328"/>
    </location>
</feature>
<sequence length="1817" mass="196619">MAAAVLSSSKLSISNPFSMVSHRRSDAPSPLPSSAASSSKLHSSGQGPSAPEVQPKTFKRLRSSLEQSLRTATKSKAKASVSLDESAVLVASESKGKERASEDHIVPQEKDKSRSRMLSKVSFRRPVAGKEASSPPPVPAVRLQQDSEHGDKGGQRDKHRVAGTTSFQTPSLRQASMSSPALPIPSAYTQPFALPSTSSSNLPALVSSPRERSRKSDAQASISTRNISGPTPLTPKRDSRLNSAASSSPTREKHRPSALTLSRNGERISPRSPETPTRRSREHTRSPDLPPSPTPQGMVGLTSRRAAASASNLALRASPSPPPSPTPSPMSAIRARSSSRTPTPRAAPSASSSHLPLSSTSFTSISAGRPSLDAGRPSLESRRPSADTARPSLEARRPSVDTARPSFEARRPSADLRRPSLDVPRSSLDGRRPSLDQRPVPLSSSPPSRAASPSTPPRTRAISPSHRSFSPNYYQGRLQNASTTSLLASSPEHREQIRSASSYLCKEMLKPPSQLNKSSLQPREWEEVEVRMRGLARLERVWGKSGAGMGSSSQLSSVGVTSSGLSAGGEEREKRFFGDALRDGYVLCQLMNKLFPALISRVDPREDGLMRMSNVTKFIAACSSVGVRPEDLFHRDDLIESSAECLARVARTVIALQKLAESPAPEKSIQGGGNVQSGQSPGPYGSGAGSRGAASTPNLASAQMQRSTSPVGPHTPGRKRWSPPQPLPTLRSDSPIEEGSASSSDGKATVNGKVARDRGTPGGSDIDEVPPIISPPPRSPLRPRASIERASMADSTLAMVGDSVRGSMVDSIASVPMRQSQASSYMTDMTVLSSLLEVQRTSSAGYNKFGTIRTVTTEATSVDVGETPSLTFTEGSSMAASLAEEFGRKRPGEVPSRPSRERRPSETALNDLTRVVEETEEGSASSKAAKASKKAAERRAEADKEKQPKSQPIKLGKGKWPDDFLDAFSAQKNPLLDEDEVDMPASRVPLSASPPRKLAYIGASRADASVESLSPPPRRPVHRSRHSIDTPGLLPKDSLLRRDSSPDAGLAQPSSPRIVLRRNSSKAGHHRNGMYIPRSSSHSQDSESRVPFPRTVSAEHGTPPAADPPARVSSPAVPESKQDVYACESKPRQPRGRFQSEIEGSSARRKARPNSVDDLGAQPRRSRFESMVNLGVATGNASASDLITRDSYEGSAVRQTLIVKEEGKPPTQFQLGNCIGRGQFGAVYRALNLNTGQMVAVKRIRLEGLKEDEIKQLMKEVDLVKSLSHPSIVKYEGMARDNDTLSIVLEYAENGSLGQTLKAFGKLNERLVAGYVVKILEGLHYLHQSDVVHCDLKAANILTTKNGNVKLSDFGVSLNLRAMEREMKDVAGTPNWMAPEVIELKGASTKSDIWSLACTVIELLTGRPPYAEIANSMSVMFRIVEDNMPPLPDGCSDSLQDFLRRCFNKDPSMRPSAEMLCEHEWLKKNWALHNQELRPQDSIPFLRRVSADYQNQRADIMRYLANVEMPESDRATPELRPRIDNSPCRRRMSNDPESFSPREHSFVRTTFGKPVICRVCNQSVKKSAVLCEQCSLISHVKCAPNAPPSCDLRTQLLLYAQYAESSSPGGQYSDPMELLAALQTNGPALSDGDLTPRTSMDSTPPHLSPLSSHPHPPTAYKVLQAFKRSRSFLTDQDRSSALSMSAPTSPVPSSSQTPERRQVTQKRSILRRKSDVHERPQSISSESTSQRNSSVRSAVTAAESLNSTTRRSIISTEGRNGVEKSVSRFSQATTFSIVSAAETEREDSGAGVLNRKSSKEKHRDRDSKSSNSGCTVQ</sequence>
<feature type="binding site" evidence="7">
    <location>
        <position position="1242"/>
    </location>
    <ligand>
        <name>ATP</name>
        <dbReference type="ChEBI" id="CHEBI:30616"/>
    </ligand>
</feature>
<feature type="domain" description="Protein kinase" evidence="9">
    <location>
        <begin position="1213"/>
        <end position="1466"/>
    </location>
</feature>
<feature type="compositionally biased region" description="Polar residues" evidence="8">
    <location>
        <begin position="698"/>
        <end position="710"/>
    </location>
</feature>
<feature type="compositionally biased region" description="Basic and acidic residues" evidence="8">
    <location>
        <begin position="145"/>
        <end position="156"/>
    </location>
</feature>
<name>J4I9V4_9APHY</name>
<dbReference type="FunFam" id="3.30.200.20:FF:000042">
    <property type="entry name" value="Aurora kinase A"/>
    <property type="match status" value="1"/>
</dbReference>
<keyword evidence="4" id="KW-0418">Kinase</keyword>
<dbReference type="OrthoDB" id="8693905at2759"/>
<feature type="compositionally biased region" description="Polar residues" evidence="8">
    <location>
        <begin position="218"/>
        <end position="231"/>
    </location>
</feature>
<dbReference type="SUPFAM" id="SSF57889">
    <property type="entry name" value="Cysteine-rich domain"/>
    <property type="match status" value="1"/>
</dbReference>
<dbReference type="PROSITE" id="PS50081">
    <property type="entry name" value="ZF_DAG_PE_2"/>
    <property type="match status" value="1"/>
</dbReference>
<dbReference type="Gene3D" id="1.10.418.10">
    <property type="entry name" value="Calponin-like domain"/>
    <property type="match status" value="1"/>
</dbReference>
<dbReference type="PROSITE" id="PS50011">
    <property type="entry name" value="PROTEIN_KINASE_DOM"/>
    <property type="match status" value="1"/>
</dbReference>
<dbReference type="PROSITE" id="PS00107">
    <property type="entry name" value="PROTEIN_KINASE_ATP"/>
    <property type="match status" value="1"/>
</dbReference>
<feature type="compositionally biased region" description="Basic and acidic residues" evidence="8">
    <location>
        <begin position="94"/>
        <end position="114"/>
    </location>
</feature>
<dbReference type="CDD" id="cd20821">
    <property type="entry name" value="C1_MgcRacGAP"/>
    <property type="match status" value="1"/>
</dbReference>
<dbReference type="InterPro" id="IPR003096">
    <property type="entry name" value="SM22_calponin"/>
</dbReference>
<dbReference type="InterPro" id="IPR011009">
    <property type="entry name" value="Kinase-like_dom_sf"/>
</dbReference>
<dbReference type="HOGENOM" id="CLU_001658_0_0_1"/>
<evidence type="ECO:0000256" key="5">
    <source>
        <dbReference type="ARBA" id="ARBA00022833"/>
    </source>
</evidence>
<keyword evidence="2" id="KW-0479">Metal-binding</keyword>
<evidence type="ECO:0000256" key="8">
    <source>
        <dbReference type="SAM" id="MobiDB-lite"/>
    </source>
</evidence>
<evidence type="ECO:0000259" key="9">
    <source>
        <dbReference type="PROSITE" id="PS50011"/>
    </source>
</evidence>
<dbReference type="InterPro" id="IPR050538">
    <property type="entry name" value="MAP_kinase_kinase_kinase"/>
</dbReference>
<feature type="region of interest" description="Disordered" evidence="8">
    <location>
        <begin position="1512"/>
        <end position="1542"/>
    </location>
</feature>
<dbReference type="Pfam" id="PF00069">
    <property type="entry name" value="Pkinase"/>
    <property type="match status" value="1"/>
</dbReference>
<keyword evidence="6 7" id="KW-0067">ATP-binding</keyword>
<dbReference type="PROSITE" id="PS50021">
    <property type="entry name" value="CH"/>
    <property type="match status" value="1"/>
</dbReference>
<dbReference type="Gene3D" id="1.10.510.10">
    <property type="entry name" value="Transferase(Phosphotransferase) domain 1"/>
    <property type="match status" value="1"/>
</dbReference>
<dbReference type="Pfam" id="PF00307">
    <property type="entry name" value="CH"/>
    <property type="match status" value="1"/>
</dbReference>
<dbReference type="PANTHER" id="PTHR48016">
    <property type="entry name" value="MAP KINASE KINASE KINASE SSK2-RELATED-RELATED"/>
    <property type="match status" value="1"/>
</dbReference>
<proteinExistence type="predicted"/>
<dbReference type="Pfam" id="PF00130">
    <property type="entry name" value="C1_1"/>
    <property type="match status" value="1"/>
</dbReference>
<dbReference type="PRINTS" id="PR00888">
    <property type="entry name" value="SM22CALPONIN"/>
</dbReference>
<dbReference type="InterPro" id="IPR017441">
    <property type="entry name" value="Protein_kinase_ATP_BS"/>
</dbReference>
<feature type="compositionally biased region" description="Low complexity" evidence="8">
    <location>
        <begin position="550"/>
        <end position="565"/>
    </location>
</feature>
<feature type="region of interest" description="Disordered" evidence="8">
    <location>
        <begin position="545"/>
        <end position="566"/>
    </location>
</feature>
<feature type="region of interest" description="Disordered" evidence="8">
    <location>
        <begin position="1626"/>
        <end position="1658"/>
    </location>
</feature>